<dbReference type="InterPro" id="IPR036052">
    <property type="entry name" value="TrpB-like_PALP_sf"/>
</dbReference>
<dbReference type="RefSeq" id="WP_085518996.1">
    <property type="nucleotide sequence ID" value="NZ_FXAW01000010.1"/>
</dbReference>
<proteinExistence type="inferred from homology"/>
<sequence>MSVKKFFSPEFVPIQSVLYHELAFDILRLDKIHLGASGNKFFKLKYNFMEAEKKGLKKILTFGGAFSNHIAATAISAKACGFESIGIIRGEEVSNPTLELAKENGMLLHFISREEYRAKEEERGLKELGAKFDHPYIIPEGGTNELAISGTKEIHQYIPDDYGLISTCFGTGGTIAGLIKGKSAKQKLLGFSVLKGEWPEQEIEKLLEGSKEENWEIKTQYHFGGYAKWQPELIDFIQDFYKKTSIALDPIYTGKMMYGLMMELEKGNIKSDQKILAIHSGGLQGVAGFNQRFGFDLAEK</sequence>
<dbReference type="Gene3D" id="3.40.50.1100">
    <property type="match status" value="2"/>
</dbReference>
<dbReference type="Proteomes" id="UP000193804">
    <property type="component" value="Unassembled WGS sequence"/>
</dbReference>
<dbReference type="GO" id="GO:0019148">
    <property type="term" value="F:D-cysteine desulfhydrase activity"/>
    <property type="evidence" value="ECO:0007669"/>
    <property type="project" value="TreeGrafter"/>
</dbReference>
<gene>
    <name evidence="7" type="ORF">SAMN05661096_03877</name>
</gene>
<accession>A0A1X7LFK8</accession>
<dbReference type="STRING" id="1028.SAMN05661096_03877"/>
<dbReference type="EMBL" id="FXAW01000010">
    <property type="protein sequence ID" value="SMG52153.1"/>
    <property type="molecule type" value="Genomic_DNA"/>
</dbReference>
<dbReference type="SUPFAM" id="SSF53686">
    <property type="entry name" value="Tryptophan synthase beta subunit-like PLP-dependent enzymes"/>
    <property type="match status" value="1"/>
</dbReference>
<evidence type="ECO:0000256" key="2">
    <source>
        <dbReference type="ARBA" id="ARBA00008639"/>
    </source>
</evidence>
<feature type="domain" description="Tryptophan synthase beta chain-like PALP" evidence="6">
    <location>
        <begin position="37"/>
        <end position="281"/>
    </location>
</feature>
<keyword evidence="8" id="KW-1185">Reference proteome</keyword>
<name>A0A1X7LFK8_9BACT</name>
<dbReference type="InterPro" id="IPR001926">
    <property type="entry name" value="TrpB-like_PALP"/>
</dbReference>
<organism evidence="7 8">
    <name type="scientific">Marivirga sericea</name>
    <dbReference type="NCBI Taxonomy" id="1028"/>
    <lineage>
        <taxon>Bacteria</taxon>
        <taxon>Pseudomonadati</taxon>
        <taxon>Bacteroidota</taxon>
        <taxon>Cytophagia</taxon>
        <taxon>Cytophagales</taxon>
        <taxon>Marivirgaceae</taxon>
        <taxon>Marivirga</taxon>
    </lineage>
</organism>
<feature type="modified residue" description="N6-(pyridoxal phosphate)lysine" evidence="5">
    <location>
        <position position="40"/>
    </location>
</feature>
<protein>
    <submittedName>
        <fullName evidence="7">1-aminocyclopropane-1-carboxylate deaminase</fullName>
    </submittedName>
</protein>
<reference evidence="8" key="1">
    <citation type="submission" date="2017-04" db="EMBL/GenBank/DDBJ databases">
        <authorList>
            <person name="Varghese N."/>
            <person name="Submissions S."/>
        </authorList>
    </citation>
    <scope>NUCLEOTIDE SEQUENCE [LARGE SCALE GENOMIC DNA]</scope>
    <source>
        <strain evidence="8">DSM 4125</strain>
    </source>
</reference>
<evidence type="ECO:0000313" key="8">
    <source>
        <dbReference type="Proteomes" id="UP000193804"/>
    </source>
</evidence>
<evidence type="ECO:0000256" key="1">
    <source>
        <dbReference type="ARBA" id="ARBA00001933"/>
    </source>
</evidence>
<dbReference type="PANTHER" id="PTHR43780">
    <property type="entry name" value="1-AMINOCYCLOPROPANE-1-CARBOXYLATE DEAMINASE-RELATED"/>
    <property type="match status" value="1"/>
</dbReference>
<dbReference type="OrthoDB" id="9801249at2"/>
<dbReference type="Pfam" id="PF00291">
    <property type="entry name" value="PALP"/>
    <property type="match status" value="1"/>
</dbReference>
<dbReference type="PIRSF" id="PIRSF006278">
    <property type="entry name" value="ACCD_DCysDesulf"/>
    <property type="match status" value="1"/>
</dbReference>
<evidence type="ECO:0000259" key="6">
    <source>
        <dbReference type="Pfam" id="PF00291"/>
    </source>
</evidence>
<feature type="active site" description="Nucleophile" evidence="4">
    <location>
        <position position="67"/>
    </location>
</feature>
<keyword evidence="3 5" id="KW-0663">Pyridoxal phosphate</keyword>
<dbReference type="InterPro" id="IPR027278">
    <property type="entry name" value="ACCD_DCysDesulf"/>
</dbReference>
<dbReference type="PANTHER" id="PTHR43780:SF2">
    <property type="entry name" value="1-AMINOCYCLOPROPANE-1-CARBOXYLATE DEAMINASE-RELATED"/>
    <property type="match status" value="1"/>
</dbReference>
<evidence type="ECO:0000256" key="4">
    <source>
        <dbReference type="PIRSR" id="PIRSR006278-1"/>
    </source>
</evidence>
<comment type="similarity">
    <text evidence="2">Belongs to the ACC deaminase/D-cysteine desulfhydrase family.</text>
</comment>
<dbReference type="AlphaFoldDB" id="A0A1X7LFK8"/>
<comment type="cofactor">
    <cofactor evidence="1">
        <name>pyridoxal 5'-phosphate</name>
        <dbReference type="ChEBI" id="CHEBI:597326"/>
    </cofactor>
</comment>
<evidence type="ECO:0000313" key="7">
    <source>
        <dbReference type="EMBL" id="SMG52153.1"/>
    </source>
</evidence>
<evidence type="ECO:0000256" key="3">
    <source>
        <dbReference type="ARBA" id="ARBA00022898"/>
    </source>
</evidence>
<evidence type="ECO:0000256" key="5">
    <source>
        <dbReference type="PIRSR" id="PIRSR006278-2"/>
    </source>
</evidence>